<evidence type="ECO:0000256" key="5">
    <source>
        <dbReference type="ARBA" id="ARBA00022984"/>
    </source>
</evidence>
<name>A0A916DUJ5_9BACT</name>
<dbReference type="EMBL" id="AP026867">
    <property type="protein sequence ID" value="BDS13416.1"/>
    <property type="molecule type" value="Genomic_DNA"/>
</dbReference>
<evidence type="ECO:0000313" key="11">
    <source>
        <dbReference type="Proteomes" id="UP001060919"/>
    </source>
</evidence>
<evidence type="ECO:0000256" key="7">
    <source>
        <dbReference type="PROSITE-ProRule" id="PRU01373"/>
    </source>
</evidence>
<keyword evidence="5 7" id="KW-0573">Peptidoglycan synthesis</keyword>
<dbReference type="CDD" id="cd16913">
    <property type="entry name" value="YkuD_like"/>
    <property type="match status" value="1"/>
</dbReference>
<comment type="pathway">
    <text evidence="1 7">Cell wall biogenesis; peptidoglycan biosynthesis.</text>
</comment>
<dbReference type="PANTHER" id="PTHR36699:SF1">
    <property type="entry name" value="L,D-TRANSPEPTIDASE YAFK-RELATED"/>
    <property type="match status" value="1"/>
</dbReference>
<dbReference type="GO" id="GO:0004180">
    <property type="term" value="F:carboxypeptidase activity"/>
    <property type="evidence" value="ECO:0007669"/>
    <property type="project" value="UniProtKB-ARBA"/>
</dbReference>
<dbReference type="PROSITE" id="PS51257">
    <property type="entry name" value="PROKAR_LIPOPROTEIN"/>
    <property type="match status" value="1"/>
</dbReference>
<feature type="chain" id="PRO_5037778488" evidence="8">
    <location>
        <begin position="22"/>
        <end position="230"/>
    </location>
</feature>
<feature type="signal peptide" evidence="8">
    <location>
        <begin position="1"/>
        <end position="21"/>
    </location>
</feature>
<gene>
    <name evidence="10" type="ORF">AsAng_0041530</name>
</gene>
<protein>
    <submittedName>
        <fullName evidence="10">L,D-transpeptidase family protein</fullName>
    </submittedName>
</protein>
<evidence type="ECO:0000256" key="8">
    <source>
        <dbReference type="SAM" id="SignalP"/>
    </source>
</evidence>
<dbReference type="AlphaFoldDB" id="A0A916DUJ5"/>
<dbReference type="SUPFAM" id="SSF141523">
    <property type="entry name" value="L,D-transpeptidase catalytic domain-like"/>
    <property type="match status" value="1"/>
</dbReference>
<dbReference type="PANTHER" id="PTHR36699">
    <property type="entry name" value="LD-TRANSPEPTIDASE"/>
    <property type="match status" value="1"/>
</dbReference>
<feature type="active site" description="Proton donor/acceptor" evidence="7">
    <location>
        <position position="140"/>
    </location>
</feature>
<keyword evidence="3" id="KW-0808">Transferase</keyword>
<dbReference type="Proteomes" id="UP001060919">
    <property type="component" value="Chromosome"/>
</dbReference>
<dbReference type="GO" id="GO:0008360">
    <property type="term" value="P:regulation of cell shape"/>
    <property type="evidence" value="ECO:0007669"/>
    <property type="project" value="UniProtKB-UniRule"/>
</dbReference>
<evidence type="ECO:0000256" key="4">
    <source>
        <dbReference type="ARBA" id="ARBA00022960"/>
    </source>
</evidence>
<evidence type="ECO:0000259" key="9">
    <source>
        <dbReference type="PROSITE" id="PS52029"/>
    </source>
</evidence>
<dbReference type="InterPro" id="IPR038063">
    <property type="entry name" value="Transpep_catalytic_dom"/>
</dbReference>
<dbReference type="GO" id="GO:0016740">
    <property type="term" value="F:transferase activity"/>
    <property type="evidence" value="ECO:0007669"/>
    <property type="project" value="UniProtKB-KW"/>
</dbReference>
<keyword evidence="4 7" id="KW-0133">Cell shape</keyword>
<dbReference type="InterPro" id="IPR005490">
    <property type="entry name" value="LD_TPept_cat_dom"/>
</dbReference>
<keyword evidence="8" id="KW-0732">Signal</keyword>
<reference evidence="10" key="1">
    <citation type="submission" date="2022-09" db="EMBL/GenBank/DDBJ databases">
        <title>Aureispira anguillicida sp. nov., isolated from Leptocephalus of Japanese eel Anguilla japonica.</title>
        <authorList>
            <person name="Yuasa K."/>
            <person name="Mekata T."/>
            <person name="Ikunari K."/>
        </authorList>
    </citation>
    <scope>NUCLEOTIDE SEQUENCE</scope>
    <source>
        <strain evidence="10">EL160426</strain>
    </source>
</reference>
<evidence type="ECO:0000256" key="1">
    <source>
        <dbReference type="ARBA" id="ARBA00004752"/>
    </source>
</evidence>
<evidence type="ECO:0000256" key="6">
    <source>
        <dbReference type="ARBA" id="ARBA00023316"/>
    </source>
</evidence>
<evidence type="ECO:0000313" key="10">
    <source>
        <dbReference type="EMBL" id="BDS13416.1"/>
    </source>
</evidence>
<sequence>MKRLNALCFLFLFLGSCGISSAPQSHQAPPLRLLEQHQLDAKNFELFLRAFKKEKVLELWAKNKSATQFKKIRTYDFCTTSGNLGPKRKEGDLQIPEGCYWIDRFNPNSAFHLSLGINYPNASDRILGHPQQPGSDIFIHGGCASVGCIPITNSKIEELYALASMAKELGQSNIQVHIFPSKEIEELASKATPSSIFWKNLVPIFNYFETHQQLPNLKIQSNGQYSIVNK</sequence>
<organism evidence="10 11">
    <name type="scientific">Aureispira anguillae</name>
    <dbReference type="NCBI Taxonomy" id="2864201"/>
    <lineage>
        <taxon>Bacteria</taxon>
        <taxon>Pseudomonadati</taxon>
        <taxon>Bacteroidota</taxon>
        <taxon>Saprospiria</taxon>
        <taxon>Saprospirales</taxon>
        <taxon>Saprospiraceae</taxon>
        <taxon>Aureispira</taxon>
    </lineage>
</organism>
<feature type="active site" description="Nucleophile" evidence="7">
    <location>
        <position position="148"/>
    </location>
</feature>
<dbReference type="GO" id="GO:0009252">
    <property type="term" value="P:peptidoglycan biosynthetic process"/>
    <property type="evidence" value="ECO:0007669"/>
    <property type="project" value="UniProtKB-KW"/>
</dbReference>
<dbReference type="Pfam" id="PF03734">
    <property type="entry name" value="YkuD"/>
    <property type="match status" value="1"/>
</dbReference>
<dbReference type="PROSITE" id="PS52029">
    <property type="entry name" value="LD_TPASE"/>
    <property type="match status" value="1"/>
</dbReference>
<evidence type="ECO:0000256" key="2">
    <source>
        <dbReference type="ARBA" id="ARBA00005992"/>
    </source>
</evidence>
<proteinExistence type="inferred from homology"/>
<keyword evidence="11" id="KW-1185">Reference proteome</keyword>
<dbReference type="GO" id="GO:0071555">
    <property type="term" value="P:cell wall organization"/>
    <property type="evidence" value="ECO:0007669"/>
    <property type="project" value="UniProtKB-UniRule"/>
</dbReference>
<feature type="domain" description="L,D-TPase catalytic" evidence="9">
    <location>
        <begin position="46"/>
        <end position="179"/>
    </location>
</feature>
<dbReference type="KEGG" id="aup:AsAng_0041530"/>
<comment type="similarity">
    <text evidence="2">Belongs to the YkuD family.</text>
</comment>
<accession>A0A916DUJ5</accession>
<keyword evidence="6 7" id="KW-0961">Cell wall biogenesis/degradation</keyword>
<dbReference type="RefSeq" id="WP_264788689.1">
    <property type="nucleotide sequence ID" value="NZ_AP026867.1"/>
</dbReference>
<evidence type="ECO:0000256" key="3">
    <source>
        <dbReference type="ARBA" id="ARBA00022679"/>
    </source>
</evidence>